<name>T2M586_HYDVU</name>
<dbReference type="EMBL" id="HAAD01000994">
    <property type="protein sequence ID" value="CDG67226.1"/>
    <property type="molecule type" value="mRNA"/>
</dbReference>
<dbReference type="GO" id="GO:0032468">
    <property type="term" value="P:Golgi calcium ion homeostasis"/>
    <property type="evidence" value="ECO:0007669"/>
    <property type="project" value="TreeGrafter"/>
</dbReference>
<evidence type="ECO:0000256" key="1">
    <source>
        <dbReference type="ARBA" id="ARBA00004141"/>
    </source>
</evidence>
<comment type="similarity">
    <text evidence="2 6">Belongs to the GDT1 family.</text>
</comment>
<feature type="transmembrane region" description="Helical" evidence="6">
    <location>
        <begin position="128"/>
        <end position="153"/>
    </location>
</feature>
<gene>
    <name evidence="8" type="primary">TMEM165</name>
</gene>
<feature type="compositionally biased region" description="Polar residues" evidence="7">
    <location>
        <begin position="9"/>
        <end position="21"/>
    </location>
</feature>
<sequence length="334" mass="36395">MVVAGKDSAPNSTIQLSQPRENPSPLRRARKISASAYVKHGVNGGGKFLKVGFTLEMAQDKDDSQSPLQKTGANAIIPTHVSPARQKPTLDYSFLHAFIASISVIIVSELGDKTFFIAAIMAMRHSRLIIFTGAIAALSLMTILSVFLGYATTVIPRKYTFYISTALFAFFGLKMLKEGYHMDPNEGQEELEEVSAELKKKEAEFEAVSKSDLETGIRSKNVPSKFIRYCTYFCSPILIQSFTMTFLAEWGDRSQLTTIILGSRENPLGVTLGGVIGHSLCTGLAVLGGRLIAQRISIRTVTLVGGALFLCFAISALFVDENGDWSPLILACTH</sequence>
<protein>
    <recommendedName>
        <fullName evidence="6">GDT1 family protein</fullName>
    </recommendedName>
</protein>
<dbReference type="AlphaFoldDB" id="T2M586"/>
<dbReference type="Pfam" id="PF01169">
    <property type="entry name" value="GDT1"/>
    <property type="match status" value="2"/>
</dbReference>
<feature type="transmembrane region" description="Helical" evidence="6">
    <location>
        <begin position="159"/>
        <end position="176"/>
    </location>
</feature>
<dbReference type="InterPro" id="IPR049555">
    <property type="entry name" value="GDT1-like_CS"/>
</dbReference>
<proteinExistence type="evidence at transcript level"/>
<accession>T2M586</accession>
<dbReference type="GO" id="GO:0005384">
    <property type="term" value="F:manganese ion transmembrane transporter activity"/>
    <property type="evidence" value="ECO:0007669"/>
    <property type="project" value="TreeGrafter"/>
</dbReference>
<evidence type="ECO:0000256" key="3">
    <source>
        <dbReference type="ARBA" id="ARBA00022692"/>
    </source>
</evidence>
<keyword evidence="3 6" id="KW-0812">Transmembrane</keyword>
<dbReference type="PROSITE" id="PS01214">
    <property type="entry name" value="UPF0016"/>
    <property type="match status" value="1"/>
</dbReference>
<feature type="transmembrane region" description="Helical" evidence="6">
    <location>
        <begin position="268"/>
        <end position="288"/>
    </location>
</feature>
<evidence type="ECO:0000313" key="8">
    <source>
        <dbReference type="EMBL" id="CDG67226.1"/>
    </source>
</evidence>
<comment type="subcellular location">
    <subcellularLocation>
        <location evidence="1 6">Membrane</location>
        <topology evidence="1 6">Multi-pass membrane protein</topology>
    </subcellularLocation>
</comment>
<dbReference type="GO" id="GO:0032472">
    <property type="term" value="P:Golgi calcium ion transport"/>
    <property type="evidence" value="ECO:0007669"/>
    <property type="project" value="TreeGrafter"/>
</dbReference>
<evidence type="ECO:0000256" key="6">
    <source>
        <dbReference type="RuleBase" id="RU365102"/>
    </source>
</evidence>
<dbReference type="GO" id="GO:0005794">
    <property type="term" value="C:Golgi apparatus"/>
    <property type="evidence" value="ECO:0007669"/>
    <property type="project" value="TreeGrafter"/>
</dbReference>
<feature type="region of interest" description="Disordered" evidence="7">
    <location>
        <begin position="1"/>
        <end position="26"/>
    </location>
</feature>
<feature type="non-terminal residue" evidence="8">
    <location>
        <position position="1"/>
    </location>
</feature>
<evidence type="ECO:0000256" key="2">
    <source>
        <dbReference type="ARBA" id="ARBA00009190"/>
    </source>
</evidence>
<dbReference type="PANTHER" id="PTHR12608">
    <property type="entry name" value="TRANSMEMBRANE PROTEIN HTP-1 RELATED"/>
    <property type="match status" value="1"/>
</dbReference>
<dbReference type="GO" id="GO:0015085">
    <property type="term" value="F:calcium ion transmembrane transporter activity"/>
    <property type="evidence" value="ECO:0007669"/>
    <property type="project" value="TreeGrafter"/>
</dbReference>
<evidence type="ECO:0000256" key="5">
    <source>
        <dbReference type="ARBA" id="ARBA00023136"/>
    </source>
</evidence>
<feature type="transmembrane region" description="Helical" evidence="6">
    <location>
        <begin position="226"/>
        <end position="248"/>
    </location>
</feature>
<dbReference type="PANTHER" id="PTHR12608:SF1">
    <property type="entry name" value="TRANSMEMBRANE PROTEIN 165"/>
    <property type="match status" value="1"/>
</dbReference>
<organism evidence="8">
    <name type="scientific">Hydra vulgaris</name>
    <name type="common">Hydra</name>
    <name type="synonym">Hydra attenuata</name>
    <dbReference type="NCBI Taxonomy" id="6087"/>
    <lineage>
        <taxon>Eukaryota</taxon>
        <taxon>Metazoa</taxon>
        <taxon>Cnidaria</taxon>
        <taxon>Hydrozoa</taxon>
        <taxon>Hydroidolina</taxon>
        <taxon>Anthoathecata</taxon>
        <taxon>Aplanulata</taxon>
        <taxon>Hydridae</taxon>
        <taxon>Hydra</taxon>
    </lineage>
</organism>
<reference evidence="8" key="1">
    <citation type="journal article" date="2013" name="Genome Biol. Evol.">
        <title>Punctuated emergences of genetic and phenotypic innovations in eumetazoan, bilaterian, euteleostome, and hominidae ancestors.</title>
        <authorList>
            <person name="Wenger Y."/>
            <person name="Galliot B."/>
        </authorList>
    </citation>
    <scope>NUCLEOTIDE SEQUENCE</scope>
    <source>
        <tissue evidence="8">Whole animals</tissue>
    </source>
</reference>
<feature type="transmembrane region" description="Helical" evidence="6">
    <location>
        <begin position="300"/>
        <end position="319"/>
    </location>
</feature>
<dbReference type="OrthoDB" id="442680at2759"/>
<evidence type="ECO:0000256" key="4">
    <source>
        <dbReference type="ARBA" id="ARBA00022989"/>
    </source>
</evidence>
<keyword evidence="5 6" id="KW-0472">Membrane</keyword>
<keyword evidence="4 6" id="KW-1133">Transmembrane helix</keyword>
<evidence type="ECO:0000256" key="7">
    <source>
        <dbReference type="SAM" id="MobiDB-lite"/>
    </source>
</evidence>
<dbReference type="InterPro" id="IPR001727">
    <property type="entry name" value="GDT1-like"/>
</dbReference>
<dbReference type="GO" id="GO:0016020">
    <property type="term" value="C:membrane"/>
    <property type="evidence" value="ECO:0007669"/>
    <property type="project" value="UniProtKB-SubCell"/>
</dbReference>